<accession>A0A8H3F8J3</accession>
<dbReference type="EMBL" id="CAJPDR010000100">
    <property type="protein sequence ID" value="CAF9917503.1"/>
    <property type="molecule type" value="Genomic_DNA"/>
</dbReference>
<dbReference type="Proteomes" id="UP000664203">
    <property type="component" value="Unassembled WGS sequence"/>
</dbReference>
<gene>
    <name evidence="12" type="ORF">ALECFALPRED_000246</name>
</gene>
<dbReference type="PANTHER" id="PTHR43671:SF98">
    <property type="entry name" value="SERINE_THREONINE-PROTEIN KINASE NEK11"/>
    <property type="match status" value="1"/>
</dbReference>
<keyword evidence="4" id="KW-0808">Transferase</keyword>
<keyword evidence="6" id="KW-0418">Kinase</keyword>
<dbReference type="Gene3D" id="1.10.510.10">
    <property type="entry name" value="Transferase(Phosphotransferase) domain 1"/>
    <property type="match status" value="1"/>
</dbReference>
<dbReference type="PROSITE" id="PS00107">
    <property type="entry name" value="PROTEIN_KINASE_ATP"/>
    <property type="match status" value="1"/>
</dbReference>
<keyword evidence="7 10" id="KW-0067">ATP-binding</keyword>
<dbReference type="InterPro" id="IPR000719">
    <property type="entry name" value="Prot_kinase_dom"/>
</dbReference>
<evidence type="ECO:0000313" key="13">
    <source>
        <dbReference type="Proteomes" id="UP000664203"/>
    </source>
</evidence>
<keyword evidence="5 10" id="KW-0547">Nucleotide-binding</keyword>
<comment type="catalytic activity">
    <reaction evidence="9">
        <text>L-seryl-[protein] + ATP = O-phospho-L-seryl-[protein] + ADP + H(+)</text>
        <dbReference type="Rhea" id="RHEA:17989"/>
        <dbReference type="Rhea" id="RHEA-COMP:9863"/>
        <dbReference type="Rhea" id="RHEA-COMP:11604"/>
        <dbReference type="ChEBI" id="CHEBI:15378"/>
        <dbReference type="ChEBI" id="CHEBI:29999"/>
        <dbReference type="ChEBI" id="CHEBI:30616"/>
        <dbReference type="ChEBI" id="CHEBI:83421"/>
        <dbReference type="ChEBI" id="CHEBI:456216"/>
        <dbReference type="EC" id="2.7.11.1"/>
    </reaction>
</comment>
<feature type="domain" description="Protein kinase" evidence="11">
    <location>
        <begin position="144"/>
        <end position="349"/>
    </location>
</feature>
<feature type="binding site" evidence="10">
    <location>
        <position position="181"/>
    </location>
    <ligand>
        <name>ATP</name>
        <dbReference type="ChEBI" id="CHEBI:30616"/>
    </ligand>
</feature>
<dbReference type="PANTHER" id="PTHR43671">
    <property type="entry name" value="SERINE/THREONINE-PROTEIN KINASE NEK"/>
    <property type="match status" value="1"/>
</dbReference>
<dbReference type="AlphaFoldDB" id="A0A8H3F8J3"/>
<keyword evidence="13" id="KW-1185">Reference proteome</keyword>
<dbReference type="SUPFAM" id="SSF56112">
    <property type="entry name" value="Protein kinase-like (PK-like)"/>
    <property type="match status" value="1"/>
</dbReference>
<comment type="catalytic activity">
    <reaction evidence="8">
        <text>L-threonyl-[protein] + ATP = O-phospho-L-threonyl-[protein] + ADP + H(+)</text>
        <dbReference type="Rhea" id="RHEA:46608"/>
        <dbReference type="Rhea" id="RHEA-COMP:11060"/>
        <dbReference type="Rhea" id="RHEA-COMP:11605"/>
        <dbReference type="ChEBI" id="CHEBI:15378"/>
        <dbReference type="ChEBI" id="CHEBI:30013"/>
        <dbReference type="ChEBI" id="CHEBI:30616"/>
        <dbReference type="ChEBI" id="CHEBI:61977"/>
        <dbReference type="ChEBI" id="CHEBI:456216"/>
        <dbReference type="EC" id="2.7.11.1"/>
    </reaction>
</comment>
<evidence type="ECO:0000256" key="8">
    <source>
        <dbReference type="ARBA" id="ARBA00047899"/>
    </source>
</evidence>
<comment type="similarity">
    <text evidence="1">Belongs to the protein kinase superfamily. NEK Ser/Thr protein kinase family. NIMA subfamily.</text>
</comment>
<dbReference type="OrthoDB" id="4062651at2759"/>
<comment type="caution">
    <text evidence="12">The sequence shown here is derived from an EMBL/GenBank/DDBJ whole genome shotgun (WGS) entry which is preliminary data.</text>
</comment>
<reference evidence="12" key="1">
    <citation type="submission" date="2021-03" db="EMBL/GenBank/DDBJ databases">
        <authorList>
            <person name="Tagirdzhanova G."/>
        </authorList>
    </citation>
    <scope>NUCLEOTIDE SEQUENCE</scope>
</reference>
<sequence length="349" mass="39880">MDALRDEIKVLRCQNIERRHFIPQEALYAILGLENIRTVLKDQGIEKEQLEELAQNITHGKRPIFGILVCIRKFRSILKFVKIDHFQYQPSHLDHKLPFEKEDLGKLLPPPLQRSFMSSNGSSSPVSSKSTLPRYLEDDTVLPFLQEEVIGQGGFGVVYKVLLHETQQHFFDTPGRTCVRKEFMPLTTNKADYEVELRNLSILNHLKHPHIIEVLSAFTYRDRHNLIFPAMGGGLAILLESERPPDFEQDQTFVAALASLASAIEQVHNLTANTIDLQRIGCDHDLRSKNILIEGHNFILADFGLSRFKNPSQDSDTMHKQGQGDCVASDCENLNNDFDKRRNRRSSDI</sequence>
<proteinExistence type="inferred from homology"/>
<dbReference type="InterPro" id="IPR017441">
    <property type="entry name" value="Protein_kinase_ATP_BS"/>
</dbReference>
<dbReference type="Pfam" id="PF00069">
    <property type="entry name" value="Pkinase"/>
    <property type="match status" value="1"/>
</dbReference>
<evidence type="ECO:0000256" key="7">
    <source>
        <dbReference type="ARBA" id="ARBA00022840"/>
    </source>
</evidence>
<dbReference type="SMART" id="SM00220">
    <property type="entry name" value="S_TKc"/>
    <property type="match status" value="1"/>
</dbReference>
<evidence type="ECO:0000256" key="1">
    <source>
        <dbReference type="ARBA" id="ARBA00010886"/>
    </source>
</evidence>
<evidence type="ECO:0000256" key="9">
    <source>
        <dbReference type="ARBA" id="ARBA00048679"/>
    </source>
</evidence>
<evidence type="ECO:0000256" key="10">
    <source>
        <dbReference type="PROSITE-ProRule" id="PRU10141"/>
    </source>
</evidence>
<dbReference type="GO" id="GO:0005524">
    <property type="term" value="F:ATP binding"/>
    <property type="evidence" value="ECO:0007669"/>
    <property type="project" value="UniProtKB-UniRule"/>
</dbReference>
<dbReference type="PROSITE" id="PS50011">
    <property type="entry name" value="PROTEIN_KINASE_DOM"/>
    <property type="match status" value="1"/>
</dbReference>
<name>A0A8H3F8J3_9LECA</name>
<protein>
    <recommendedName>
        <fullName evidence="2">non-specific serine/threonine protein kinase</fullName>
        <ecNumber evidence="2">2.7.11.1</ecNumber>
    </recommendedName>
</protein>
<keyword evidence="3" id="KW-0723">Serine/threonine-protein kinase</keyword>
<evidence type="ECO:0000256" key="6">
    <source>
        <dbReference type="ARBA" id="ARBA00022777"/>
    </source>
</evidence>
<dbReference type="GO" id="GO:0004674">
    <property type="term" value="F:protein serine/threonine kinase activity"/>
    <property type="evidence" value="ECO:0007669"/>
    <property type="project" value="UniProtKB-KW"/>
</dbReference>
<organism evidence="12 13">
    <name type="scientific">Alectoria fallacina</name>
    <dbReference type="NCBI Taxonomy" id="1903189"/>
    <lineage>
        <taxon>Eukaryota</taxon>
        <taxon>Fungi</taxon>
        <taxon>Dikarya</taxon>
        <taxon>Ascomycota</taxon>
        <taxon>Pezizomycotina</taxon>
        <taxon>Lecanoromycetes</taxon>
        <taxon>OSLEUM clade</taxon>
        <taxon>Lecanoromycetidae</taxon>
        <taxon>Lecanorales</taxon>
        <taxon>Lecanorineae</taxon>
        <taxon>Parmeliaceae</taxon>
        <taxon>Alectoria</taxon>
    </lineage>
</organism>
<dbReference type="EC" id="2.7.11.1" evidence="2"/>
<evidence type="ECO:0000313" key="12">
    <source>
        <dbReference type="EMBL" id="CAF9917503.1"/>
    </source>
</evidence>
<dbReference type="InterPro" id="IPR050660">
    <property type="entry name" value="NEK_Ser/Thr_kinase"/>
</dbReference>
<dbReference type="InterPro" id="IPR011009">
    <property type="entry name" value="Kinase-like_dom_sf"/>
</dbReference>
<evidence type="ECO:0000256" key="4">
    <source>
        <dbReference type="ARBA" id="ARBA00022679"/>
    </source>
</evidence>
<evidence type="ECO:0000256" key="3">
    <source>
        <dbReference type="ARBA" id="ARBA00022527"/>
    </source>
</evidence>
<evidence type="ECO:0000256" key="2">
    <source>
        <dbReference type="ARBA" id="ARBA00012513"/>
    </source>
</evidence>
<evidence type="ECO:0000256" key="5">
    <source>
        <dbReference type="ARBA" id="ARBA00022741"/>
    </source>
</evidence>
<evidence type="ECO:0000259" key="11">
    <source>
        <dbReference type="PROSITE" id="PS50011"/>
    </source>
</evidence>